<comment type="caution">
    <text evidence="4">The sequence shown here is derived from an EMBL/GenBank/DDBJ whole genome shotgun (WGS) entry which is preliminary data.</text>
</comment>
<keyword evidence="3" id="KW-1133">Transmembrane helix</keyword>
<name>A0A917YMZ9_9RHOB</name>
<dbReference type="Gene3D" id="3.40.50.150">
    <property type="entry name" value="Vaccinia Virus protein VP39"/>
    <property type="match status" value="1"/>
</dbReference>
<keyword evidence="2" id="KW-0812">Transmembrane</keyword>
<dbReference type="PANTHER" id="PTHR21461:SF69">
    <property type="entry name" value="GLYCOSYLTRANSFERASE FAMILY 92 PROTEIN"/>
    <property type="match status" value="1"/>
</dbReference>
<dbReference type="RefSeq" id="WP_229704441.1">
    <property type="nucleotide sequence ID" value="NZ_BMLP01000008.1"/>
</dbReference>
<evidence type="ECO:0000256" key="2">
    <source>
        <dbReference type="ARBA" id="ARBA00022692"/>
    </source>
</evidence>
<protein>
    <recommendedName>
        <fullName evidence="6">Glycosyl transferase family 2</fullName>
    </recommendedName>
</protein>
<evidence type="ECO:0000256" key="1">
    <source>
        <dbReference type="ARBA" id="ARBA00004167"/>
    </source>
</evidence>
<dbReference type="GO" id="GO:0016757">
    <property type="term" value="F:glycosyltransferase activity"/>
    <property type="evidence" value="ECO:0007669"/>
    <property type="project" value="TreeGrafter"/>
</dbReference>
<sequence>MSAAPDDALALRNLKHTSSHGTVMAVSMMKDEAPYLLEWFAHHLAVGFTDILVYTNDCTDGTVEMLQRLEELGLGYHRPNVIREGVKPQPSALAHAQAEPLVGAADWVMVFDADEFLSINHPSGHLDGMLDDAVALGANGIVVTWRIFGSNGVADWSRAPVTEQYTRAAPPLWRMGWGVKTLFKFDPEYWKLGIHRPTIKNKHLEDGFPDTVHWLNGSGAKMEDYFKFRGWRSIRRTVGFDWAQMNHYAVKSIDSYAIRKLRGNVNNKANKYNADYWSLQDRNEVPDTRILRHAERRAAIMTQLLTDPVLRALHEAALNRVEQRLAELRETEAYKAMRAELIEASKVPITEVEAKPPQARDPAKIAELMSRVEKRTIETAAATPRKEPAPVSGWNAKGVDPYRPGKVALSQDTPIDWVRSQEIELPADPQLFSPEAVMAVLAGKFDRRHARNIAFYVAGARRLLDLGAGVGLSPIKALREVQGLVAMLQDEGPGMVSAAAAIHRRNGLTDTATLKLVSGKLRLAHDQGAEATGLAAYLRDFRPDVLRVNRRAGLAPEVLAAAPLDSVRKIVLPVDSDAELEACRTAFGPLLAAQGFAEDAEAARNGSALFQRPA</sequence>
<evidence type="ECO:0000313" key="4">
    <source>
        <dbReference type="EMBL" id="GGO37207.1"/>
    </source>
</evidence>
<keyword evidence="5" id="KW-1185">Reference proteome</keyword>
<dbReference type="AlphaFoldDB" id="A0A917YMZ9"/>
<dbReference type="SUPFAM" id="SSF53448">
    <property type="entry name" value="Nucleotide-diphospho-sugar transferases"/>
    <property type="match status" value="1"/>
</dbReference>
<proteinExistence type="predicted"/>
<dbReference type="EMBL" id="BMLP01000008">
    <property type="protein sequence ID" value="GGO37207.1"/>
    <property type="molecule type" value="Genomic_DNA"/>
</dbReference>
<evidence type="ECO:0008006" key="6">
    <source>
        <dbReference type="Google" id="ProtNLM"/>
    </source>
</evidence>
<dbReference type="GO" id="GO:0016020">
    <property type="term" value="C:membrane"/>
    <property type="evidence" value="ECO:0007669"/>
    <property type="project" value="UniProtKB-SubCell"/>
</dbReference>
<dbReference type="PANTHER" id="PTHR21461">
    <property type="entry name" value="GLYCOSYLTRANSFERASE FAMILY 92 PROTEIN"/>
    <property type="match status" value="1"/>
</dbReference>
<dbReference type="GO" id="GO:0005737">
    <property type="term" value="C:cytoplasm"/>
    <property type="evidence" value="ECO:0007669"/>
    <property type="project" value="TreeGrafter"/>
</dbReference>
<organism evidence="4 5">
    <name type="scientific">Gemmobacter aquaticus</name>
    <dbReference type="NCBI Taxonomy" id="490185"/>
    <lineage>
        <taxon>Bacteria</taxon>
        <taxon>Pseudomonadati</taxon>
        <taxon>Pseudomonadota</taxon>
        <taxon>Alphaproteobacteria</taxon>
        <taxon>Rhodobacterales</taxon>
        <taxon>Paracoccaceae</taxon>
        <taxon>Gemmobacter</taxon>
    </lineage>
</organism>
<evidence type="ECO:0000313" key="5">
    <source>
        <dbReference type="Proteomes" id="UP000598196"/>
    </source>
</evidence>
<dbReference type="Pfam" id="PF13704">
    <property type="entry name" value="Glyco_tranf_2_4"/>
    <property type="match status" value="1"/>
</dbReference>
<dbReference type="InterPro" id="IPR029044">
    <property type="entry name" value="Nucleotide-diphossugar_trans"/>
</dbReference>
<reference evidence="4 5" key="1">
    <citation type="journal article" date="2014" name="Int. J. Syst. Evol. Microbiol.">
        <title>Complete genome sequence of Corynebacterium casei LMG S-19264T (=DSM 44701T), isolated from a smear-ripened cheese.</title>
        <authorList>
            <consortium name="US DOE Joint Genome Institute (JGI-PGF)"/>
            <person name="Walter F."/>
            <person name="Albersmeier A."/>
            <person name="Kalinowski J."/>
            <person name="Ruckert C."/>
        </authorList>
    </citation>
    <scope>NUCLEOTIDE SEQUENCE [LARGE SCALE GENOMIC DNA]</scope>
    <source>
        <strain evidence="4 5">CGMCC 1.7029</strain>
    </source>
</reference>
<evidence type="ECO:0000256" key="3">
    <source>
        <dbReference type="ARBA" id="ARBA00022989"/>
    </source>
</evidence>
<keyword evidence="3" id="KW-0472">Membrane</keyword>
<dbReference type="Proteomes" id="UP000598196">
    <property type="component" value="Unassembled WGS sequence"/>
</dbReference>
<dbReference type="SUPFAM" id="SSF53335">
    <property type="entry name" value="S-adenosyl-L-methionine-dependent methyltransferases"/>
    <property type="match status" value="1"/>
</dbReference>
<dbReference type="InterPro" id="IPR029063">
    <property type="entry name" value="SAM-dependent_MTases_sf"/>
</dbReference>
<comment type="subcellular location">
    <subcellularLocation>
        <location evidence="1">Membrane</location>
        <topology evidence="1">Single-pass membrane protein</topology>
    </subcellularLocation>
</comment>
<accession>A0A917YMZ9</accession>
<gene>
    <name evidence="4" type="ORF">GCM10010991_32500</name>
</gene>